<gene>
    <name evidence="1" type="ORF">AVEN_270552_1</name>
</gene>
<organism evidence="1 2">
    <name type="scientific">Araneus ventricosus</name>
    <name type="common">Orbweaver spider</name>
    <name type="synonym">Epeira ventricosa</name>
    <dbReference type="NCBI Taxonomy" id="182803"/>
    <lineage>
        <taxon>Eukaryota</taxon>
        <taxon>Metazoa</taxon>
        <taxon>Ecdysozoa</taxon>
        <taxon>Arthropoda</taxon>
        <taxon>Chelicerata</taxon>
        <taxon>Arachnida</taxon>
        <taxon>Araneae</taxon>
        <taxon>Araneomorphae</taxon>
        <taxon>Entelegynae</taxon>
        <taxon>Araneoidea</taxon>
        <taxon>Araneidae</taxon>
        <taxon>Araneus</taxon>
    </lineage>
</organism>
<dbReference type="AlphaFoldDB" id="A0A4Y2B4N1"/>
<proteinExistence type="predicted"/>
<reference evidence="1 2" key="1">
    <citation type="journal article" date="2019" name="Sci. Rep.">
        <title>Orb-weaving spider Araneus ventricosus genome elucidates the spidroin gene catalogue.</title>
        <authorList>
            <person name="Kono N."/>
            <person name="Nakamura H."/>
            <person name="Ohtoshi R."/>
            <person name="Moran D.A.P."/>
            <person name="Shinohara A."/>
            <person name="Yoshida Y."/>
            <person name="Fujiwara M."/>
            <person name="Mori M."/>
            <person name="Tomita M."/>
            <person name="Arakawa K."/>
        </authorList>
    </citation>
    <scope>NUCLEOTIDE SEQUENCE [LARGE SCALE GENOMIC DNA]</scope>
</reference>
<accession>A0A4Y2B4N1</accession>
<evidence type="ECO:0000313" key="2">
    <source>
        <dbReference type="Proteomes" id="UP000499080"/>
    </source>
</evidence>
<dbReference type="Proteomes" id="UP000499080">
    <property type="component" value="Unassembled WGS sequence"/>
</dbReference>
<dbReference type="EMBL" id="BGPR01000052">
    <property type="protein sequence ID" value="GBL87292.1"/>
    <property type="molecule type" value="Genomic_DNA"/>
</dbReference>
<comment type="caution">
    <text evidence="1">The sequence shown here is derived from an EMBL/GenBank/DDBJ whole genome shotgun (WGS) entry which is preliminary data.</text>
</comment>
<keyword evidence="2" id="KW-1185">Reference proteome</keyword>
<protein>
    <submittedName>
        <fullName evidence="1">Uncharacterized protein</fullName>
    </submittedName>
</protein>
<name>A0A4Y2B4N1_ARAVE</name>
<evidence type="ECO:0000313" key="1">
    <source>
        <dbReference type="EMBL" id="GBL87292.1"/>
    </source>
</evidence>
<sequence>MDTAGTAALLIAREEVFQKVQPSPLVSGTRAGIDGLVQRGHAHFLSGSTTSGYSVIKLANDPRAKLRRLISALVVAEGR</sequence>